<accession>A0A644WZ46</accession>
<dbReference type="GO" id="GO:0003677">
    <property type="term" value="F:DNA binding"/>
    <property type="evidence" value="ECO:0007669"/>
    <property type="project" value="UniProtKB-KW"/>
</dbReference>
<protein>
    <submittedName>
        <fullName evidence="2">Putative HTH-type transcriptional regulator</fullName>
    </submittedName>
</protein>
<keyword evidence="1" id="KW-0238">DNA-binding</keyword>
<evidence type="ECO:0000313" key="2">
    <source>
        <dbReference type="EMBL" id="MPM07313.1"/>
    </source>
</evidence>
<dbReference type="NCBIfam" id="TIGR00738">
    <property type="entry name" value="rrf2_super"/>
    <property type="match status" value="1"/>
</dbReference>
<dbReference type="InterPro" id="IPR036390">
    <property type="entry name" value="WH_DNA-bd_sf"/>
</dbReference>
<dbReference type="PROSITE" id="PS01332">
    <property type="entry name" value="HTH_RRF2_1"/>
    <property type="match status" value="1"/>
</dbReference>
<dbReference type="EMBL" id="VSSQ01001322">
    <property type="protein sequence ID" value="MPM07313.1"/>
    <property type="molecule type" value="Genomic_DNA"/>
</dbReference>
<reference evidence="2" key="1">
    <citation type="submission" date="2019-08" db="EMBL/GenBank/DDBJ databases">
        <authorList>
            <person name="Kucharzyk K."/>
            <person name="Murdoch R.W."/>
            <person name="Higgins S."/>
            <person name="Loffler F."/>
        </authorList>
    </citation>
    <scope>NUCLEOTIDE SEQUENCE</scope>
</reference>
<dbReference type="GO" id="GO:0003700">
    <property type="term" value="F:DNA-binding transcription factor activity"/>
    <property type="evidence" value="ECO:0007669"/>
    <property type="project" value="TreeGrafter"/>
</dbReference>
<dbReference type="Pfam" id="PF02082">
    <property type="entry name" value="Rrf2"/>
    <property type="match status" value="1"/>
</dbReference>
<dbReference type="PROSITE" id="PS51197">
    <property type="entry name" value="HTH_RRF2_2"/>
    <property type="match status" value="1"/>
</dbReference>
<sequence>MKLSRKCEYACLAMIELSGHEADQYVKIESISNSWNIPRKFLEQILITLKNAGYLHSRKGADGGYKLAKESSKISLAEIIRLIDGALAPVESVSTYFYGSSPTEKHPGFINIMKDIRDYVANKLEKTTFADLVGE</sequence>
<comment type="caution">
    <text evidence="2">The sequence shown here is derived from an EMBL/GenBank/DDBJ whole genome shotgun (WGS) entry which is preliminary data.</text>
</comment>
<dbReference type="SUPFAM" id="SSF46785">
    <property type="entry name" value="Winged helix' DNA-binding domain"/>
    <property type="match status" value="1"/>
</dbReference>
<dbReference type="PANTHER" id="PTHR33221">
    <property type="entry name" value="WINGED HELIX-TURN-HELIX TRANSCRIPTIONAL REGULATOR, RRF2 FAMILY"/>
    <property type="match status" value="1"/>
</dbReference>
<gene>
    <name evidence="2" type="ORF">SDC9_53619</name>
</gene>
<dbReference type="PANTHER" id="PTHR33221:SF5">
    <property type="entry name" value="HTH-TYPE TRANSCRIPTIONAL REGULATOR ISCR"/>
    <property type="match status" value="1"/>
</dbReference>
<dbReference type="Gene3D" id="1.10.10.10">
    <property type="entry name" value="Winged helix-like DNA-binding domain superfamily/Winged helix DNA-binding domain"/>
    <property type="match status" value="1"/>
</dbReference>
<organism evidence="2">
    <name type="scientific">bioreactor metagenome</name>
    <dbReference type="NCBI Taxonomy" id="1076179"/>
    <lineage>
        <taxon>unclassified sequences</taxon>
        <taxon>metagenomes</taxon>
        <taxon>ecological metagenomes</taxon>
    </lineage>
</organism>
<dbReference type="InterPro" id="IPR036388">
    <property type="entry name" value="WH-like_DNA-bd_sf"/>
</dbReference>
<proteinExistence type="predicted"/>
<dbReference type="GO" id="GO:0005829">
    <property type="term" value="C:cytosol"/>
    <property type="evidence" value="ECO:0007669"/>
    <property type="project" value="TreeGrafter"/>
</dbReference>
<dbReference type="InterPro" id="IPR030489">
    <property type="entry name" value="TR_Rrf2-type_CS"/>
</dbReference>
<evidence type="ECO:0000256" key="1">
    <source>
        <dbReference type="ARBA" id="ARBA00023125"/>
    </source>
</evidence>
<dbReference type="AlphaFoldDB" id="A0A644WZ46"/>
<name>A0A644WZ46_9ZZZZ</name>
<dbReference type="InterPro" id="IPR000944">
    <property type="entry name" value="Tscrpt_reg_Rrf2"/>
</dbReference>